<dbReference type="EMBL" id="JANRHH010000055">
    <property type="protein sequence ID" value="MDN4595492.1"/>
    <property type="molecule type" value="Genomic_DNA"/>
</dbReference>
<reference evidence="1" key="1">
    <citation type="submission" date="2022-08" db="EMBL/GenBank/DDBJ databases">
        <title>Polycladomyces zharkentsis sp. nov., a novel thermophilic CMC and starch-degrading bacterium isolated from a geothermal spring in Kazakhstan.</title>
        <authorList>
            <person name="Mashzhan A."/>
            <person name="Kistaubaeva A."/>
            <person name="Javier-Lopez R."/>
            <person name="Birkeland N.-K."/>
        </authorList>
    </citation>
    <scope>NUCLEOTIDE SEQUENCE</scope>
    <source>
        <strain evidence="1">KSR 13</strain>
    </source>
</reference>
<evidence type="ECO:0000313" key="2">
    <source>
        <dbReference type="Proteomes" id="UP001174196"/>
    </source>
</evidence>
<organism evidence="1 2">
    <name type="scientific">Polycladomyces subterraneus</name>
    <dbReference type="NCBI Taxonomy" id="1016997"/>
    <lineage>
        <taxon>Bacteria</taxon>
        <taxon>Bacillati</taxon>
        <taxon>Bacillota</taxon>
        <taxon>Bacilli</taxon>
        <taxon>Bacillales</taxon>
        <taxon>Thermoactinomycetaceae</taxon>
        <taxon>Polycladomyces</taxon>
    </lineage>
</organism>
<gene>
    <name evidence="1" type="ORF">NWF35_16660</name>
</gene>
<dbReference type="Pfam" id="PF20316">
    <property type="entry name" value="DUF6612"/>
    <property type="match status" value="1"/>
</dbReference>
<keyword evidence="2" id="KW-1185">Reference proteome</keyword>
<comment type="caution">
    <text evidence="1">The sequence shown here is derived from an EMBL/GenBank/DDBJ whole genome shotgun (WGS) entry which is preliminary data.</text>
</comment>
<evidence type="ECO:0000313" key="1">
    <source>
        <dbReference type="EMBL" id="MDN4595492.1"/>
    </source>
</evidence>
<proteinExistence type="predicted"/>
<protein>
    <submittedName>
        <fullName evidence="1">Uncharacterized protein</fullName>
    </submittedName>
</protein>
<sequence>MSVTLWVDKKTFRQTKAEQTAEVGMEENGKSGYLKQYWTMDFQGEVQQVDIPADVEQNAREIDDSSSY</sequence>
<name>A0ABT8IRU4_9BACL</name>
<accession>A0ABT8IRU4</accession>
<dbReference type="InterPro" id="IPR046720">
    <property type="entry name" value="DUF6612"/>
</dbReference>
<dbReference type="Proteomes" id="UP001174196">
    <property type="component" value="Unassembled WGS sequence"/>
</dbReference>